<gene>
    <name evidence="1" type="ORF">GCM10009798_40840</name>
</gene>
<evidence type="ECO:0008006" key="3">
    <source>
        <dbReference type="Google" id="ProtNLM"/>
    </source>
</evidence>
<dbReference type="InterPro" id="IPR036390">
    <property type="entry name" value="WH_DNA-bd_sf"/>
</dbReference>
<comment type="caution">
    <text evidence="1">The sequence shown here is derived from an EMBL/GenBank/DDBJ whole genome shotgun (WGS) entry which is preliminary data.</text>
</comment>
<dbReference type="InterPro" id="IPR036388">
    <property type="entry name" value="WH-like_DNA-bd_sf"/>
</dbReference>
<keyword evidence="2" id="KW-1185">Reference proteome</keyword>
<name>A0ABP5D7L7_9ACTN</name>
<organism evidence="1 2">
    <name type="scientific">Nocardioides panacihumi</name>
    <dbReference type="NCBI Taxonomy" id="400774"/>
    <lineage>
        <taxon>Bacteria</taxon>
        <taxon>Bacillati</taxon>
        <taxon>Actinomycetota</taxon>
        <taxon>Actinomycetes</taxon>
        <taxon>Propionibacteriales</taxon>
        <taxon>Nocardioidaceae</taxon>
        <taxon>Nocardioides</taxon>
    </lineage>
</organism>
<evidence type="ECO:0000313" key="2">
    <source>
        <dbReference type="Proteomes" id="UP001500571"/>
    </source>
</evidence>
<evidence type="ECO:0000313" key="1">
    <source>
        <dbReference type="EMBL" id="GAA1975402.1"/>
    </source>
</evidence>
<dbReference type="EMBL" id="BAAAPB010000005">
    <property type="protein sequence ID" value="GAA1975402.1"/>
    <property type="molecule type" value="Genomic_DNA"/>
</dbReference>
<reference evidence="2" key="1">
    <citation type="journal article" date="2019" name="Int. J. Syst. Evol. Microbiol.">
        <title>The Global Catalogue of Microorganisms (GCM) 10K type strain sequencing project: providing services to taxonomists for standard genome sequencing and annotation.</title>
        <authorList>
            <consortium name="The Broad Institute Genomics Platform"/>
            <consortium name="The Broad Institute Genome Sequencing Center for Infectious Disease"/>
            <person name="Wu L."/>
            <person name="Ma J."/>
        </authorList>
    </citation>
    <scope>NUCLEOTIDE SEQUENCE [LARGE SCALE GENOMIC DNA]</scope>
    <source>
        <strain evidence="2">JCM 15309</strain>
    </source>
</reference>
<protein>
    <recommendedName>
        <fullName evidence="3">MarR family transcriptional regulator</fullName>
    </recommendedName>
</protein>
<sequence length="165" mass="17364">MRTAALAHSARHGALGATPEVTVQQLRQELRALVRSTLALLRTADPAVHLDLSQTALEVLGLVVTERRAYPADVAQRLELEQDAVTRAVLDLQQLGLVVPINDLSDPGAHGLVPTAVVPTSMGRRIHDAGAEAASDALEAALVGWTADEAETLAGLLARLNQHAA</sequence>
<dbReference type="Proteomes" id="UP001500571">
    <property type="component" value="Unassembled WGS sequence"/>
</dbReference>
<proteinExistence type="predicted"/>
<dbReference type="Gene3D" id="1.10.10.10">
    <property type="entry name" value="Winged helix-like DNA-binding domain superfamily/Winged helix DNA-binding domain"/>
    <property type="match status" value="1"/>
</dbReference>
<dbReference type="RefSeq" id="WP_344048106.1">
    <property type="nucleotide sequence ID" value="NZ_BAAAPB010000005.1"/>
</dbReference>
<dbReference type="SUPFAM" id="SSF46785">
    <property type="entry name" value="Winged helix' DNA-binding domain"/>
    <property type="match status" value="1"/>
</dbReference>
<accession>A0ABP5D7L7</accession>